<dbReference type="InterPro" id="IPR001128">
    <property type="entry name" value="Cyt_P450"/>
</dbReference>
<evidence type="ECO:0000256" key="2">
    <source>
        <dbReference type="ARBA" id="ARBA00023004"/>
    </source>
</evidence>
<dbReference type="GO" id="GO:0020037">
    <property type="term" value="F:heme binding"/>
    <property type="evidence" value="ECO:0007669"/>
    <property type="project" value="InterPro"/>
</dbReference>
<dbReference type="eggNOG" id="ENOG502QQNS">
    <property type="taxonomic scope" value="Eukaryota"/>
</dbReference>
<dbReference type="OMA" id="QCAAKDY"/>
<dbReference type="Pfam" id="PF00067">
    <property type="entry name" value="p450"/>
    <property type="match status" value="1"/>
</dbReference>
<evidence type="ECO:0000313" key="5">
    <source>
        <dbReference type="Proteomes" id="UP000006038"/>
    </source>
</evidence>
<name>J3L8V1_ORYBR</name>
<dbReference type="Gene3D" id="1.10.630.10">
    <property type="entry name" value="Cytochrome P450"/>
    <property type="match status" value="2"/>
</dbReference>
<keyword evidence="3" id="KW-0812">Transmembrane</keyword>
<keyword evidence="1" id="KW-0479">Metal-binding</keyword>
<dbReference type="PANTHER" id="PTHR24286">
    <property type="entry name" value="CYTOCHROME P450 26"/>
    <property type="match status" value="1"/>
</dbReference>
<keyword evidence="5" id="KW-1185">Reference proteome</keyword>
<keyword evidence="3" id="KW-0472">Membrane</keyword>
<dbReference type="STRING" id="4533.J3L8V1"/>
<feature type="transmembrane region" description="Helical" evidence="3">
    <location>
        <begin position="185"/>
        <end position="209"/>
    </location>
</feature>
<dbReference type="Gramene" id="OB02G10680.1">
    <property type="protein sequence ID" value="OB02G10680.1"/>
    <property type="gene ID" value="OB02G10680"/>
</dbReference>
<dbReference type="InterPro" id="IPR036396">
    <property type="entry name" value="Cyt_P450_sf"/>
</dbReference>
<dbReference type="CDD" id="cd11071">
    <property type="entry name" value="CYP74"/>
    <property type="match status" value="1"/>
</dbReference>
<evidence type="ECO:0000313" key="4">
    <source>
        <dbReference type="EnsemblPlants" id="OB02G10680.1"/>
    </source>
</evidence>
<keyword evidence="3" id="KW-1133">Transmembrane helix</keyword>
<dbReference type="GO" id="GO:0005506">
    <property type="term" value="F:iron ion binding"/>
    <property type="evidence" value="ECO:0007669"/>
    <property type="project" value="InterPro"/>
</dbReference>
<dbReference type="SUPFAM" id="SSF48264">
    <property type="entry name" value="Cytochrome P450"/>
    <property type="match status" value="1"/>
</dbReference>
<evidence type="ECO:0000256" key="3">
    <source>
        <dbReference type="SAM" id="Phobius"/>
    </source>
</evidence>
<dbReference type="PANTHER" id="PTHR24286:SF49">
    <property type="entry name" value="INACTIVE LINOLENATE HYDROPEROXIDE LYASE-RELATED"/>
    <property type="match status" value="1"/>
</dbReference>
<dbReference type="GO" id="GO:0016125">
    <property type="term" value="P:sterol metabolic process"/>
    <property type="evidence" value="ECO:0007669"/>
    <property type="project" value="TreeGrafter"/>
</dbReference>
<reference evidence="4" key="1">
    <citation type="submission" date="2013-04" db="UniProtKB">
        <authorList>
            <consortium name="EnsemblPlants"/>
        </authorList>
    </citation>
    <scope>IDENTIFICATION</scope>
</reference>
<dbReference type="AlphaFoldDB" id="J3L8V1"/>
<dbReference type="GO" id="GO:0004497">
    <property type="term" value="F:monooxygenase activity"/>
    <property type="evidence" value="ECO:0007669"/>
    <property type="project" value="InterPro"/>
</dbReference>
<dbReference type="GO" id="GO:0016705">
    <property type="term" value="F:oxidoreductase activity, acting on paired donors, with incorporation or reduction of molecular oxygen"/>
    <property type="evidence" value="ECO:0007669"/>
    <property type="project" value="InterPro"/>
</dbReference>
<dbReference type="HOGENOM" id="CLU_045757_0_0_1"/>
<protein>
    <submittedName>
        <fullName evidence="4">Uncharacterized protein</fullName>
    </submittedName>
</protein>
<dbReference type="EnsemblPlants" id="OB02G10680.1">
    <property type="protein sequence ID" value="OB02G10680.1"/>
    <property type="gene ID" value="OB02G10680"/>
</dbReference>
<accession>J3L8V1</accession>
<keyword evidence="2" id="KW-0408">Iron</keyword>
<evidence type="ECO:0000256" key="1">
    <source>
        <dbReference type="ARBA" id="ARBA00022723"/>
    </source>
</evidence>
<dbReference type="Proteomes" id="UP000006038">
    <property type="component" value="Unassembled WGS sequence"/>
</dbReference>
<proteinExistence type="predicted"/>
<organism evidence="4">
    <name type="scientific">Oryza brachyantha</name>
    <name type="common">malo sina</name>
    <dbReference type="NCBI Taxonomy" id="4533"/>
    <lineage>
        <taxon>Eukaryota</taxon>
        <taxon>Viridiplantae</taxon>
        <taxon>Streptophyta</taxon>
        <taxon>Embryophyta</taxon>
        <taxon>Tracheophyta</taxon>
        <taxon>Spermatophyta</taxon>
        <taxon>Magnoliopsida</taxon>
        <taxon>Liliopsida</taxon>
        <taxon>Poales</taxon>
        <taxon>Poaceae</taxon>
        <taxon>BOP clade</taxon>
        <taxon>Oryzoideae</taxon>
        <taxon>Oryzeae</taxon>
        <taxon>Oryzinae</taxon>
        <taxon>Oryza</taxon>
    </lineage>
</organism>
<sequence>MSKVPRHVGFTGGTRVGVYLDTEEADHARTKAFSIDLLRRGARSWAAELRAAVDDMLVAVENDLNKAPDPAAASASYLLPLQKCIFRFLCKALVGADPAADGLVDRFGPYILDVWLALQLVPTQKVGVIPQPLEELLLHSFPLPSFVVKPGYDLLYRFVEKHGAAAVSIAEEEHGISKKEAINNILFVLGFNAFGGFSVFLPFLVMEVGKAGRGDLRQRLREEVRRVLGDGCDVGFAAVREMALVRSTGYEVLRMQPPVPLQFGRARQDFVLRSHGGAAYEIGQGLQYVYWSNGPETSEPSPGNKQCAAKEVVVATACMLVAELFRRYDDFECDGTSFTMLDKRELTPS</sequence>